<keyword evidence="2" id="KW-1133">Transmembrane helix</keyword>
<reference evidence="3" key="1">
    <citation type="submission" date="2021-06" db="EMBL/GenBank/DDBJ databases">
        <title>Parelaphostrongylus tenuis whole genome reference sequence.</title>
        <authorList>
            <person name="Garwood T.J."/>
            <person name="Larsen P.A."/>
            <person name="Fountain-Jones N.M."/>
            <person name="Garbe J.R."/>
            <person name="Macchietto M.G."/>
            <person name="Kania S.A."/>
            <person name="Gerhold R.W."/>
            <person name="Richards J.E."/>
            <person name="Wolf T.M."/>
        </authorList>
    </citation>
    <scope>NUCLEOTIDE SEQUENCE</scope>
    <source>
        <strain evidence="3">MNPRO001-30</strain>
        <tissue evidence="3">Meninges</tissue>
    </source>
</reference>
<dbReference type="Proteomes" id="UP001196413">
    <property type="component" value="Unassembled WGS sequence"/>
</dbReference>
<sequence>MKLNETSKKQRKTPTVAVLPTETSSAKRAASTPAYFNRGYRPFYSSTDTNSNLYIPEDQCHPAITLQESDSNAYCQLPTIDEAAEDERRVSRASVLSSLVMLTPIRKWPAWRFLRPSNIDKYSRWSFPTIFVLFNVGYWSYFLRISHHDAVLNTDF</sequence>
<dbReference type="InterPro" id="IPR038050">
    <property type="entry name" value="Neuro_actylchol_rec"/>
</dbReference>
<comment type="caution">
    <text evidence="3">The sequence shown here is derived from an EMBL/GenBank/DDBJ whole genome shotgun (WGS) entry which is preliminary data.</text>
</comment>
<evidence type="ECO:0000256" key="2">
    <source>
        <dbReference type="SAM" id="Phobius"/>
    </source>
</evidence>
<protein>
    <submittedName>
        <fullName evidence="3">Neurotransmitter-gated ion-channel transmembrane region</fullName>
    </submittedName>
</protein>
<keyword evidence="2 3" id="KW-0812">Transmembrane</keyword>
<evidence type="ECO:0000313" key="3">
    <source>
        <dbReference type="EMBL" id="KAJ1372536.1"/>
    </source>
</evidence>
<dbReference type="Gene3D" id="1.20.58.390">
    <property type="entry name" value="Neurotransmitter-gated ion-channel transmembrane domain"/>
    <property type="match status" value="1"/>
</dbReference>
<feature type="region of interest" description="Disordered" evidence="1">
    <location>
        <begin position="1"/>
        <end position="24"/>
    </location>
</feature>
<name>A0AAD5RAR3_PARTN</name>
<keyword evidence="2" id="KW-0472">Membrane</keyword>
<dbReference type="EMBL" id="JAHQIW010007156">
    <property type="protein sequence ID" value="KAJ1372536.1"/>
    <property type="molecule type" value="Genomic_DNA"/>
</dbReference>
<evidence type="ECO:0000256" key="1">
    <source>
        <dbReference type="SAM" id="MobiDB-lite"/>
    </source>
</evidence>
<organism evidence="3 4">
    <name type="scientific">Parelaphostrongylus tenuis</name>
    <name type="common">Meningeal worm</name>
    <dbReference type="NCBI Taxonomy" id="148309"/>
    <lineage>
        <taxon>Eukaryota</taxon>
        <taxon>Metazoa</taxon>
        <taxon>Ecdysozoa</taxon>
        <taxon>Nematoda</taxon>
        <taxon>Chromadorea</taxon>
        <taxon>Rhabditida</taxon>
        <taxon>Rhabditina</taxon>
        <taxon>Rhabditomorpha</taxon>
        <taxon>Strongyloidea</taxon>
        <taxon>Metastrongylidae</taxon>
        <taxon>Parelaphostrongylus</taxon>
    </lineage>
</organism>
<keyword evidence="4" id="KW-1185">Reference proteome</keyword>
<proteinExistence type="predicted"/>
<gene>
    <name evidence="3" type="primary">UNC-49_3</name>
    <name evidence="3" type="ORF">KIN20_034713</name>
</gene>
<feature type="transmembrane region" description="Helical" evidence="2">
    <location>
        <begin position="122"/>
        <end position="142"/>
    </location>
</feature>
<dbReference type="GO" id="GO:0016020">
    <property type="term" value="C:membrane"/>
    <property type="evidence" value="ECO:0007669"/>
    <property type="project" value="InterPro"/>
</dbReference>
<dbReference type="InterPro" id="IPR036719">
    <property type="entry name" value="Neuro-gated_channel_TM_sf"/>
</dbReference>
<dbReference type="SUPFAM" id="SSF90112">
    <property type="entry name" value="Neurotransmitter-gated ion-channel transmembrane pore"/>
    <property type="match status" value="1"/>
</dbReference>
<dbReference type="AlphaFoldDB" id="A0AAD5RAR3"/>
<accession>A0AAD5RAR3</accession>
<dbReference type="GO" id="GO:0006811">
    <property type="term" value="P:monoatomic ion transport"/>
    <property type="evidence" value="ECO:0007669"/>
    <property type="project" value="InterPro"/>
</dbReference>
<evidence type="ECO:0000313" key="4">
    <source>
        <dbReference type="Proteomes" id="UP001196413"/>
    </source>
</evidence>